<protein>
    <recommendedName>
        <fullName evidence="4">Zinc ribbon domain-containing protein</fullName>
    </recommendedName>
</protein>
<comment type="caution">
    <text evidence="2">The sequence shown here is derived from an EMBL/GenBank/DDBJ whole genome shotgun (WGS) entry which is preliminary data.</text>
</comment>
<accession>A0ABS8EWA3</accession>
<feature type="region of interest" description="Disordered" evidence="1">
    <location>
        <begin position="1"/>
        <end position="36"/>
    </location>
</feature>
<evidence type="ECO:0000313" key="2">
    <source>
        <dbReference type="EMBL" id="MCC2149466.1"/>
    </source>
</evidence>
<dbReference type="EMBL" id="JAJEQE010000030">
    <property type="protein sequence ID" value="MCC2149466.1"/>
    <property type="molecule type" value="Genomic_DNA"/>
</dbReference>
<evidence type="ECO:0000313" key="3">
    <source>
        <dbReference type="Proteomes" id="UP001299235"/>
    </source>
</evidence>
<organism evidence="2 3">
    <name type="scientific">Hominisplanchenecus faecis</name>
    <dbReference type="NCBI Taxonomy" id="2885351"/>
    <lineage>
        <taxon>Bacteria</taxon>
        <taxon>Bacillati</taxon>
        <taxon>Bacillota</taxon>
        <taxon>Clostridia</taxon>
        <taxon>Lachnospirales</taxon>
        <taxon>Lachnospiraceae</taxon>
        <taxon>Hominisplanchenecus</taxon>
    </lineage>
</organism>
<sequence>SSERKQSNNQCPPRRAQEIERGGKMNDKSRTPKKPQAVLSVFGGTAYECRNCGDEVQKYLPYCPWCGQMQDWSDVDES</sequence>
<dbReference type="Proteomes" id="UP001299235">
    <property type="component" value="Unassembled WGS sequence"/>
</dbReference>
<evidence type="ECO:0000256" key="1">
    <source>
        <dbReference type="SAM" id="MobiDB-lite"/>
    </source>
</evidence>
<keyword evidence="3" id="KW-1185">Reference proteome</keyword>
<dbReference type="RefSeq" id="WP_248835543.1">
    <property type="nucleotide sequence ID" value="NZ_JAJEQE010000030.1"/>
</dbReference>
<feature type="non-terminal residue" evidence="2">
    <location>
        <position position="1"/>
    </location>
</feature>
<evidence type="ECO:0008006" key="4">
    <source>
        <dbReference type="Google" id="ProtNLM"/>
    </source>
</evidence>
<reference evidence="2 3" key="1">
    <citation type="submission" date="2021-10" db="EMBL/GenBank/DDBJ databases">
        <title>Anaerobic single-cell dispensing facilitates the cultivation of human gut bacteria.</title>
        <authorList>
            <person name="Afrizal A."/>
        </authorList>
    </citation>
    <scope>NUCLEOTIDE SEQUENCE [LARGE SCALE GENOMIC DNA]</scope>
    <source>
        <strain evidence="2 3">CLA-AA-H246</strain>
    </source>
</reference>
<proteinExistence type="predicted"/>
<name>A0ABS8EWA3_9FIRM</name>
<feature type="compositionally biased region" description="Basic and acidic residues" evidence="1">
    <location>
        <begin position="15"/>
        <end position="30"/>
    </location>
</feature>
<gene>
    <name evidence="2" type="ORF">LKD42_09390</name>
</gene>